<protein>
    <submittedName>
        <fullName evidence="1">Uncharacterized protein</fullName>
    </submittedName>
</protein>
<dbReference type="EMBL" id="CABIJS010000697">
    <property type="protein sequence ID" value="VUZ55848.1"/>
    <property type="molecule type" value="Genomic_DNA"/>
</dbReference>
<sequence>PEKTDLTKLASLKNEIVSEVVAQNTDEALVPLHRNLVCSQTSISWSHIGLSVAEPIRGISFILLVNSYLKWPEVMPIKSAATGTVINSQVSANLPHESYFVQKLSLSSLLPNLIIFLSKSKYLPFVLSAKSSCSGLTTR</sequence>
<name>A0A564ZAE5_HYMDI</name>
<evidence type="ECO:0000313" key="1">
    <source>
        <dbReference type="EMBL" id="VUZ55848.1"/>
    </source>
</evidence>
<feature type="non-terminal residue" evidence="1">
    <location>
        <position position="1"/>
    </location>
</feature>
<proteinExistence type="predicted"/>
<accession>A0A564ZAE5</accession>
<gene>
    <name evidence="1" type="ORF">WMSIL1_LOCUS13667</name>
</gene>
<organism evidence="1 2">
    <name type="scientific">Hymenolepis diminuta</name>
    <name type="common">Rat tapeworm</name>
    <dbReference type="NCBI Taxonomy" id="6216"/>
    <lineage>
        <taxon>Eukaryota</taxon>
        <taxon>Metazoa</taxon>
        <taxon>Spiralia</taxon>
        <taxon>Lophotrochozoa</taxon>
        <taxon>Platyhelminthes</taxon>
        <taxon>Cestoda</taxon>
        <taxon>Eucestoda</taxon>
        <taxon>Cyclophyllidea</taxon>
        <taxon>Hymenolepididae</taxon>
        <taxon>Hymenolepis</taxon>
    </lineage>
</organism>
<dbReference type="AlphaFoldDB" id="A0A564ZAE5"/>
<keyword evidence="2" id="KW-1185">Reference proteome</keyword>
<evidence type="ECO:0000313" key="2">
    <source>
        <dbReference type="Proteomes" id="UP000321570"/>
    </source>
</evidence>
<dbReference type="Proteomes" id="UP000321570">
    <property type="component" value="Unassembled WGS sequence"/>
</dbReference>
<reference evidence="1 2" key="1">
    <citation type="submission" date="2019-07" db="EMBL/GenBank/DDBJ databases">
        <authorList>
            <person name="Jastrzebski P J."/>
            <person name="Paukszto L."/>
            <person name="Jastrzebski P J."/>
        </authorList>
    </citation>
    <scope>NUCLEOTIDE SEQUENCE [LARGE SCALE GENOMIC DNA]</scope>
    <source>
        <strain evidence="1 2">WMS-il1</strain>
    </source>
</reference>